<dbReference type="AlphaFoldDB" id="A0A420J6M0"/>
<evidence type="ECO:0000313" key="1">
    <source>
        <dbReference type="EMBL" id="RKF82430.1"/>
    </source>
</evidence>
<sequence length="126" mass="13881">MDPELMLKVAIYNVDTIFGFGRKVAAITVIDETTVANLRIDAIMIVFVNLCFGYYDAECRQATEAGLKVIEAIAPTENLLVAASSSDKLNRAATFIFARIHTKYQTNHAVGGNPAHRSITSFYLHN</sequence>
<reference evidence="1 2" key="1">
    <citation type="journal article" date="2018" name="BMC Genomics">
        <title>Comparative genome analyses reveal sequence features reflecting distinct modes of host-adaptation between dicot and monocot powdery mildew.</title>
        <authorList>
            <person name="Wu Y."/>
            <person name="Ma X."/>
            <person name="Pan Z."/>
            <person name="Kale S.D."/>
            <person name="Song Y."/>
            <person name="King H."/>
            <person name="Zhang Q."/>
            <person name="Presley C."/>
            <person name="Deng X."/>
            <person name="Wei C.I."/>
            <person name="Xiao S."/>
        </authorList>
    </citation>
    <scope>NUCLEOTIDE SEQUENCE [LARGE SCALE GENOMIC DNA]</scope>
    <source>
        <strain evidence="1">UMSG3</strain>
    </source>
</reference>
<accession>A0A420J6M0</accession>
<dbReference type="Proteomes" id="UP000283383">
    <property type="component" value="Unassembled WGS sequence"/>
</dbReference>
<proteinExistence type="predicted"/>
<protein>
    <submittedName>
        <fullName evidence="1">Putative effector protein</fullName>
    </submittedName>
</protein>
<organism evidence="1 2">
    <name type="scientific">Golovinomyces cichoracearum</name>
    <dbReference type="NCBI Taxonomy" id="62708"/>
    <lineage>
        <taxon>Eukaryota</taxon>
        <taxon>Fungi</taxon>
        <taxon>Dikarya</taxon>
        <taxon>Ascomycota</taxon>
        <taxon>Pezizomycotina</taxon>
        <taxon>Leotiomycetes</taxon>
        <taxon>Erysiphales</taxon>
        <taxon>Erysiphaceae</taxon>
        <taxon>Golovinomyces</taxon>
    </lineage>
</organism>
<name>A0A420J6M0_9PEZI</name>
<evidence type="ECO:0000313" key="2">
    <source>
        <dbReference type="Proteomes" id="UP000283383"/>
    </source>
</evidence>
<gene>
    <name evidence="1" type="ORF">GcM3_025047</name>
</gene>
<comment type="caution">
    <text evidence="1">The sequence shown here is derived from an EMBL/GenBank/DDBJ whole genome shotgun (WGS) entry which is preliminary data.</text>
</comment>
<keyword evidence="2" id="KW-1185">Reference proteome</keyword>
<dbReference type="EMBL" id="MCBQ01002512">
    <property type="protein sequence ID" value="RKF82430.1"/>
    <property type="molecule type" value="Genomic_DNA"/>
</dbReference>